<evidence type="ECO:0000313" key="3">
    <source>
        <dbReference type="Proteomes" id="UP001310248"/>
    </source>
</evidence>
<keyword evidence="1" id="KW-0812">Transmembrane</keyword>
<comment type="caution">
    <text evidence="2">The sequence shown here is derived from an EMBL/GenBank/DDBJ whole genome shotgun (WGS) entry which is preliminary data.</text>
</comment>
<organism evidence="2 3">
    <name type="scientific">Agarivorans aestuarii</name>
    <dbReference type="NCBI Taxonomy" id="1563703"/>
    <lineage>
        <taxon>Bacteria</taxon>
        <taxon>Pseudomonadati</taxon>
        <taxon>Pseudomonadota</taxon>
        <taxon>Gammaproteobacteria</taxon>
        <taxon>Alteromonadales</taxon>
        <taxon>Alteromonadaceae</taxon>
        <taxon>Agarivorans</taxon>
    </lineage>
</organism>
<dbReference type="RefSeq" id="WP_329775944.1">
    <property type="nucleotide sequence ID" value="NZ_JAYDYW010000010.1"/>
</dbReference>
<proteinExistence type="predicted"/>
<dbReference type="EMBL" id="JAYDYW010000010">
    <property type="protein sequence ID" value="MEE1674927.1"/>
    <property type="molecule type" value="Genomic_DNA"/>
</dbReference>
<reference evidence="2 3" key="2">
    <citation type="submission" date="2023-12" db="EMBL/GenBank/DDBJ databases">
        <authorList>
            <consortium name="Cladostephus spongiosus"/>
            <person name="Lorente B."/>
            <person name="Cabral C."/>
            <person name="Frias J."/>
            <person name="Faria J."/>
            <person name="Toubarro D."/>
        </authorList>
    </citation>
    <scope>NUCLEOTIDE SEQUENCE [LARGE SCALE GENOMIC DNA]</scope>
    <source>
        <strain evidence="2 3">ZMCS4</strain>
    </source>
</reference>
<gene>
    <name evidence="2" type="ORF">SNR37_000247</name>
</gene>
<keyword evidence="1" id="KW-1133">Transmembrane helix</keyword>
<name>A0ABU7G6T2_9ALTE</name>
<dbReference type="Proteomes" id="UP001310248">
    <property type="component" value="Unassembled WGS sequence"/>
</dbReference>
<sequence>MEIESSLKIITEMAKQNKAIFIVGAIIFALVISLVFDAASQGVEQLRATQDCQQVIDSGTANIIRRERHRGLNSQIESLKLRFKDAYVFSAGWIKSAKPRGDGGFICEIYVQHHFSYPRHLYIYIQKDEYWQASRSNKNDEVVIGELDLENLNQS</sequence>
<protein>
    <submittedName>
        <fullName evidence="2">Uncharacterized protein</fullName>
    </submittedName>
</protein>
<evidence type="ECO:0000313" key="2">
    <source>
        <dbReference type="EMBL" id="MEE1674927.1"/>
    </source>
</evidence>
<accession>A0ABU7G6T2</accession>
<keyword evidence="3" id="KW-1185">Reference proteome</keyword>
<feature type="transmembrane region" description="Helical" evidence="1">
    <location>
        <begin position="20"/>
        <end position="39"/>
    </location>
</feature>
<evidence type="ECO:0000256" key="1">
    <source>
        <dbReference type="SAM" id="Phobius"/>
    </source>
</evidence>
<reference evidence="3" key="1">
    <citation type="submission" date="2023-07" db="EMBL/GenBank/DDBJ databases">
        <title>Draft genome sequence of Agarivorans aestuarii strain ZMCS4, a CAZymes producing bacteria isolated from the marine brown algae Clodostephus spongiosus.</title>
        <authorList>
            <person name="Lorente B."/>
            <person name="Cabral C."/>
            <person name="Frias J."/>
            <person name="Faria J."/>
            <person name="Toubarro D."/>
        </authorList>
    </citation>
    <scope>NUCLEOTIDE SEQUENCE [LARGE SCALE GENOMIC DNA]</scope>
    <source>
        <strain evidence="3">ZMCS4</strain>
    </source>
</reference>
<keyword evidence="1" id="KW-0472">Membrane</keyword>